<dbReference type="SMART" id="SM00501">
    <property type="entry name" value="BRIGHT"/>
    <property type="match status" value="1"/>
</dbReference>
<comment type="caution">
    <text evidence="2">The sequence shown here is derived from an EMBL/GenBank/DDBJ whole genome shotgun (WGS) entry which is preliminary data.</text>
</comment>
<dbReference type="CDD" id="cd00167">
    <property type="entry name" value="SANT"/>
    <property type="match status" value="1"/>
</dbReference>
<sequence length="620" mass="70799">MAWSTFSNGSSLDCLEVDTVGAFYDNGCCPENDHVDNAADNDEVKHKCLFYQAFKVYLKDSCSRDIGLPPPVLLGDGRELDMYSLFSLVKKRGGYARVSKEGLWGDVTKELGLNLEGFASVKLVYDKHLNGFERWLRKTFEEKNLKNEDHEIDWGLKSFLLDLEKGFRSLLCPKLKDNDNNDEPVEFESNKRRKHIDLVNPKNDTKLLDTKNQNDIPKDVQLVNGDDDEKFCIGVKDDPATLDAKGAEKAFSSRKRKRESLSSMLDWMKHVAKHPLVPLAQPIPKPSKWKEYKGDDFLGQVLWAREVRSRRPPVEPNSGLSSMQKLKMHPTMFEDHVAHGHHAPVKLRCSERQPSSVKPRFCPCCNPCPPNGNRPASSPIVEGERCRMEKTTEIPDLLTTKSIADPSGDDALEKQVFVGPLYQAEIPEWTGVVSESDSKWLGTKIWPSNSEPAAEANLVGRGRQEKCSCNFPGSVECIRFHIAESRMKLKHELGSVFYHWGFNRMGEEVSLRWTAEEEKRFKDIMRSDIPSRNKSFWNNPSKYFPKKTRRDVVNYYFNAYVIQRRIYQNRVTPKNVDSDDDEEAEFGSFGDGFGMEHVKGPGNDFLECSENKQCTDYDLE</sequence>
<evidence type="ECO:0000313" key="2">
    <source>
        <dbReference type="EMBL" id="KAK7318206.1"/>
    </source>
</evidence>
<dbReference type="InterPro" id="IPR036431">
    <property type="entry name" value="ARID_dom_sf"/>
</dbReference>
<keyword evidence="3" id="KW-1185">Reference proteome</keyword>
<feature type="domain" description="ARID" evidence="1">
    <location>
        <begin position="44"/>
        <end position="137"/>
    </location>
</feature>
<reference evidence="2 3" key="1">
    <citation type="submission" date="2024-01" db="EMBL/GenBank/DDBJ databases">
        <title>The genomes of 5 underutilized Papilionoideae crops provide insights into root nodulation and disease resistance.</title>
        <authorList>
            <person name="Yuan L."/>
        </authorList>
    </citation>
    <scope>NUCLEOTIDE SEQUENCE [LARGE SCALE GENOMIC DNA]</scope>
    <source>
        <strain evidence="2">LY-2023</strain>
        <tissue evidence="2">Leaf</tissue>
    </source>
</reference>
<dbReference type="SUPFAM" id="SSF46774">
    <property type="entry name" value="ARID-like"/>
    <property type="match status" value="1"/>
</dbReference>
<dbReference type="PROSITE" id="PS51011">
    <property type="entry name" value="ARID"/>
    <property type="match status" value="1"/>
</dbReference>
<dbReference type="GO" id="GO:0003677">
    <property type="term" value="F:DNA binding"/>
    <property type="evidence" value="ECO:0007669"/>
    <property type="project" value="InterPro"/>
</dbReference>
<dbReference type="CDD" id="cd16100">
    <property type="entry name" value="ARID"/>
    <property type="match status" value="1"/>
</dbReference>
<dbReference type="SMART" id="SM01014">
    <property type="entry name" value="ARID"/>
    <property type="match status" value="1"/>
</dbReference>
<dbReference type="Gene3D" id="1.10.150.60">
    <property type="entry name" value="ARID DNA-binding domain"/>
    <property type="match status" value="1"/>
</dbReference>
<evidence type="ECO:0000313" key="3">
    <source>
        <dbReference type="Proteomes" id="UP001359559"/>
    </source>
</evidence>
<name>A0AAN9KKQ0_CLITE</name>
<dbReference type="EMBL" id="JAYKXN010000001">
    <property type="protein sequence ID" value="KAK7318206.1"/>
    <property type="molecule type" value="Genomic_DNA"/>
</dbReference>
<evidence type="ECO:0000259" key="1">
    <source>
        <dbReference type="PROSITE" id="PS51011"/>
    </source>
</evidence>
<proteinExistence type="predicted"/>
<accession>A0AAN9KKQ0</accession>
<dbReference type="AlphaFoldDB" id="A0AAN9KKQ0"/>
<protein>
    <recommendedName>
        <fullName evidence="1">ARID domain-containing protein</fullName>
    </recommendedName>
</protein>
<dbReference type="Pfam" id="PF01388">
    <property type="entry name" value="ARID"/>
    <property type="match status" value="1"/>
</dbReference>
<dbReference type="InterPro" id="IPR001005">
    <property type="entry name" value="SANT/Myb"/>
</dbReference>
<organism evidence="2 3">
    <name type="scientific">Clitoria ternatea</name>
    <name type="common">Butterfly pea</name>
    <dbReference type="NCBI Taxonomy" id="43366"/>
    <lineage>
        <taxon>Eukaryota</taxon>
        <taxon>Viridiplantae</taxon>
        <taxon>Streptophyta</taxon>
        <taxon>Embryophyta</taxon>
        <taxon>Tracheophyta</taxon>
        <taxon>Spermatophyta</taxon>
        <taxon>Magnoliopsida</taxon>
        <taxon>eudicotyledons</taxon>
        <taxon>Gunneridae</taxon>
        <taxon>Pentapetalae</taxon>
        <taxon>rosids</taxon>
        <taxon>fabids</taxon>
        <taxon>Fabales</taxon>
        <taxon>Fabaceae</taxon>
        <taxon>Papilionoideae</taxon>
        <taxon>50 kb inversion clade</taxon>
        <taxon>NPAAA clade</taxon>
        <taxon>indigoferoid/millettioid clade</taxon>
        <taxon>Phaseoleae</taxon>
        <taxon>Clitoria</taxon>
    </lineage>
</organism>
<dbReference type="PANTHER" id="PTHR46410:SF18">
    <property type="entry name" value="AT-RICH INTERACTIVE DOMAIN-CONTAINING PROTEIN 2"/>
    <property type="match status" value="1"/>
</dbReference>
<dbReference type="Proteomes" id="UP001359559">
    <property type="component" value="Unassembled WGS sequence"/>
</dbReference>
<dbReference type="InterPro" id="IPR001606">
    <property type="entry name" value="ARID_dom"/>
</dbReference>
<gene>
    <name evidence="2" type="ORF">RJT34_02905</name>
</gene>
<dbReference type="PANTHER" id="PTHR46410">
    <property type="entry name" value="AT-RICH INTERACTIVE DOMAIN-CONTAINING PROTEIN 2"/>
    <property type="match status" value="1"/>
</dbReference>